<comment type="caution">
    <text evidence="1">The sequence shown here is derived from an EMBL/GenBank/DDBJ whole genome shotgun (WGS) entry which is preliminary data.</text>
</comment>
<sequence length="383" mass="43937">MSRPMGDSHKRFLQTMMSNGIISSVQAKALHRHCCETHGAHFLPDRLEEFIDVINTNLQPMFMHIRKGTSEEDGAQHYALVNMAETDITRMSSDYADNELELFRKTMDLILDSENGTASSTDLLNCADRLQTKKMKKKETEHVLNKFVQDKWLNEKQGEYTLSTRCIIEMEQYIRTVYQDLIRLCHVCHNIVLQGQICENPECAIKMHYHCVARYFKGRTDPHCPSCSDFWAHEIPEIQPESQNQSSSARDVAAPAPSTSATRRSRSFTASLHWNSNLFQHDDAPVHKASSMKTWCVKVGVEELECPAQSPDLNPTEHLWDELEHRLHPRPPHQHQRLISLMLLSEWKNSSVLHRALTSTPLNTFGMNWNTDCTPDLLTNISA</sequence>
<reference evidence="1" key="1">
    <citation type="submission" date="2020-02" db="EMBL/GenBank/DDBJ databases">
        <title>Genome sequencing of the panga catfish, Pangasius djambal.</title>
        <authorList>
            <person name="Wen M."/>
            <person name="Zahm M."/>
            <person name="Roques C."/>
            <person name="Cabau C."/>
            <person name="Klopp C."/>
            <person name="Donnadieu C."/>
            <person name="Jouanno E."/>
            <person name="Avarre J.-C."/>
            <person name="Campet M."/>
            <person name="Ha T."/>
            <person name="Dugue R."/>
            <person name="Lampietro C."/>
            <person name="Louis A."/>
            <person name="Herpin A."/>
            <person name="Echchiki A."/>
            <person name="Berthelot C."/>
            <person name="Parey E."/>
            <person name="Roest-Crollius H."/>
            <person name="Braasch I."/>
            <person name="Postlethwait J.H."/>
            <person name="Bobe J."/>
            <person name="Montfort J."/>
            <person name="Bouchez O."/>
            <person name="Begum T."/>
            <person name="Schartl M."/>
            <person name="Gustiano R."/>
            <person name="Guiguen Y."/>
        </authorList>
    </citation>
    <scope>NUCLEOTIDE SEQUENCE</scope>
    <source>
        <strain evidence="1">Pdj_M5554</strain>
    </source>
</reference>
<organism evidence="1 2">
    <name type="scientific">Pangasius djambal</name>
    <dbReference type="NCBI Taxonomy" id="1691987"/>
    <lineage>
        <taxon>Eukaryota</taxon>
        <taxon>Metazoa</taxon>
        <taxon>Chordata</taxon>
        <taxon>Craniata</taxon>
        <taxon>Vertebrata</taxon>
        <taxon>Euteleostomi</taxon>
        <taxon>Actinopterygii</taxon>
        <taxon>Neopterygii</taxon>
        <taxon>Teleostei</taxon>
        <taxon>Ostariophysi</taxon>
        <taxon>Siluriformes</taxon>
        <taxon>Pangasiidae</taxon>
        <taxon>Pangasius</taxon>
    </lineage>
</organism>
<name>A0ACC5ZFB5_9TELE</name>
<proteinExistence type="predicted"/>
<gene>
    <name evidence="1" type="ORF">PDJAM_G00142190</name>
</gene>
<protein>
    <submittedName>
        <fullName evidence="1">Uncharacterized protein</fullName>
    </submittedName>
</protein>
<evidence type="ECO:0000313" key="2">
    <source>
        <dbReference type="Proteomes" id="UP000830395"/>
    </source>
</evidence>
<dbReference type="EMBL" id="CM040997">
    <property type="protein sequence ID" value="MCJ8746463.1"/>
    <property type="molecule type" value="Genomic_DNA"/>
</dbReference>
<accession>A0ACC5ZFB5</accession>
<keyword evidence="2" id="KW-1185">Reference proteome</keyword>
<evidence type="ECO:0000313" key="1">
    <source>
        <dbReference type="EMBL" id="MCJ8746463.1"/>
    </source>
</evidence>
<dbReference type="Proteomes" id="UP000830395">
    <property type="component" value="Chromosome 23"/>
</dbReference>